<reference evidence="2 3" key="1">
    <citation type="submission" date="2024-05" db="EMBL/GenBank/DDBJ databases">
        <authorList>
            <person name="Wallberg A."/>
        </authorList>
    </citation>
    <scope>NUCLEOTIDE SEQUENCE [LARGE SCALE GENOMIC DNA]</scope>
</reference>
<dbReference type="Gene3D" id="2.60.120.200">
    <property type="match status" value="2"/>
</dbReference>
<dbReference type="GO" id="GO:0016020">
    <property type="term" value="C:membrane"/>
    <property type="evidence" value="ECO:0007669"/>
    <property type="project" value="InterPro"/>
</dbReference>
<comment type="caution">
    <text evidence="2">The sequence shown here is derived from an EMBL/GenBank/DDBJ whole genome shotgun (WGS) entry which is preliminary data.</text>
</comment>
<dbReference type="EMBL" id="CAXKWB010012376">
    <property type="protein sequence ID" value="CAL4104409.1"/>
    <property type="molecule type" value="Genomic_DNA"/>
</dbReference>
<dbReference type="InterPro" id="IPR000998">
    <property type="entry name" value="MAM_dom"/>
</dbReference>
<evidence type="ECO:0000313" key="3">
    <source>
        <dbReference type="Proteomes" id="UP001497623"/>
    </source>
</evidence>
<dbReference type="Proteomes" id="UP001497623">
    <property type="component" value="Unassembled WGS sequence"/>
</dbReference>
<name>A0AAV2QVX5_MEGNR</name>
<accession>A0AAV2QVX5</accession>
<dbReference type="PROSITE" id="PS50060">
    <property type="entry name" value="MAM_2"/>
    <property type="match status" value="2"/>
</dbReference>
<feature type="non-terminal residue" evidence="2">
    <location>
        <position position="192"/>
    </location>
</feature>
<dbReference type="InterPro" id="IPR013320">
    <property type="entry name" value="ConA-like_dom_sf"/>
</dbReference>
<dbReference type="PANTHER" id="PTHR23282:SF101">
    <property type="entry name" value="MAM DOMAIN-CONTAINING PROTEIN"/>
    <property type="match status" value="1"/>
</dbReference>
<feature type="non-terminal residue" evidence="2">
    <location>
        <position position="1"/>
    </location>
</feature>
<evidence type="ECO:0000259" key="1">
    <source>
        <dbReference type="PROSITE" id="PS50060"/>
    </source>
</evidence>
<gene>
    <name evidence="2" type="ORF">MNOR_LOCUS17765</name>
</gene>
<proteinExistence type="predicted"/>
<keyword evidence="3" id="KW-1185">Reference proteome</keyword>
<feature type="domain" description="MAM" evidence="1">
    <location>
        <begin position="146"/>
        <end position="192"/>
    </location>
</feature>
<dbReference type="InterPro" id="IPR051560">
    <property type="entry name" value="MAM_domain-containing"/>
</dbReference>
<evidence type="ECO:0000313" key="2">
    <source>
        <dbReference type="EMBL" id="CAL4104409.1"/>
    </source>
</evidence>
<feature type="domain" description="MAM" evidence="1">
    <location>
        <begin position="1"/>
        <end position="144"/>
    </location>
</feature>
<sequence length="192" mass="21675">KNIATEANFTWVSGSDGTIPVDHSYDTNKGHYLQLTPDQIGEGEGKNAEMRLPLFKNLDPLDFCFQLYYILRGETEIVIHAKIGEGIDELGRIKGDVKEWELYQKTYNNFEPNQNVTFFIKGQGVFNGTIAIDDFSFATGSCPEAGSCSFENAHTCTWYSNPNDQLQWRVTDGRLSHEHGPERDHTLNTTFG</sequence>
<dbReference type="PANTHER" id="PTHR23282">
    <property type="entry name" value="APICAL ENDOSOMAL GLYCOPROTEIN PRECURSOR"/>
    <property type="match status" value="1"/>
</dbReference>
<protein>
    <recommendedName>
        <fullName evidence="1">MAM domain-containing protein</fullName>
    </recommendedName>
</protein>
<dbReference type="SUPFAM" id="SSF49899">
    <property type="entry name" value="Concanavalin A-like lectins/glucanases"/>
    <property type="match status" value="2"/>
</dbReference>
<organism evidence="2 3">
    <name type="scientific">Meganyctiphanes norvegica</name>
    <name type="common">Northern krill</name>
    <name type="synonym">Thysanopoda norvegica</name>
    <dbReference type="NCBI Taxonomy" id="48144"/>
    <lineage>
        <taxon>Eukaryota</taxon>
        <taxon>Metazoa</taxon>
        <taxon>Ecdysozoa</taxon>
        <taxon>Arthropoda</taxon>
        <taxon>Crustacea</taxon>
        <taxon>Multicrustacea</taxon>
        <taxon>Malacostraca</taxon>
        <taxon>Eumalacostraca</taxon>
        <taxon>Eucarida</taxon>
        <taxon>Euphausiacea</taxon>
        <taxon>Euphausiidae</taxon>
        <taxon>Meganyctiphanes</taxon>
    </lineage>
</organism>
<dbReference type="AlphaFoldDB" id="A0AAV2QVX5"/>
<dbReference type="Pfam" id="PF00629">
    <property type="entry name" value="MAM"/>
    <property type="match status" value="2"/>
</dbReference>